<dbReference type="Proteomes" id="UP000504635">
    <property type="component" value="Unplaced"/>
</dbReference>
<dbReference type="InterPro" id="IPR002401">
    <property type="entry name" value="Cyt_P450_E_grp-I"/>
</dbReference>
<dbReference type="InterPro" id="IPR017972">
    <property type="entry name" value="Cyt_P450_CS"/>
</dbReference>
<dbReference type="Pfam" id="PF00067">
    <property type="entry name" value="p450"/>
    <property type="match status" value="1"/>
</dbReference>
<evidence type="ECO:0000256" key="2">
    <source>
        <dbReference type="ARBA" id="ARBA00003690"/>
    </source>
</evidence>
<evidence type="ECO:0000256" key="14">
    <source>
        <dbReference type="PIRSR" id="PIRSR602401-1"/>
    </source>
</evidence>
<dbReference type="OrthoDB" id="2789670at2759"/>
<evidence type="ECO:0000256" key="15">
    <source>
        <dbReference type="RuleBase" id="RU000461"/>
    </source>
</evidence>
<evidence type="ECO:0000313" key="16">
    <source>
        <dbReference type="Proteomes" id="UP000504635"/>
    </source>
</evidence>
<keyword evidence="6 14" id="KW-0349">Heme</keyword>
<dbReference type="InterPro" id="IPR036396">
    <property type="entry name" value="Cyt_P450_sf"/>
</dbReference>
<evidence type="ECO:0000256" key="12">
    <source>
        <dbReference type="ARBA" id="ARBA00023033"/>
    </source>
</evidence>
<dbReference type="GO" id="GO:0005506">
    <property type="term" value="F:iron ion binding"/>
    <property type="evidence" value="ECO:0007669"/>
    <property type="project" value="InterPro"/>
</dbReference>
<evidence type="ECO:0000256" key="13">
    <source>
        <dbReference type="ARBA" id="ARBA00023136"/>
    </source>
</evidence>
<comment type="similarity">
    <text evidence="5 15">Belongs to the cytochrome P450 family.</text>
</comment>
<comment type="cofactor">
    <cofactor evidence="1 14">
        <name>heme</name>
        <dbReference type="ChEBI" id="CHEBI:30413"/>
    </cofactor>
</comment>
<sequence>MAMFYLVLVVFSLIFLYFGLKKSYWDKRGVPGPKPWPFIGNIGPHFLGRKTLGQVFVDIYRKYEGYPFVGTFRAGTPCLLVRDPELVHRILVKDFKSFRNNEMYVDKDTDTLFNRNPFALRDQEWKDTRQMLTPGFTSGRLKNLFPIMTSITKDFIKFIEHHPTANTDGIETRLLTKRYTLDNVAKAAFGIDGKSFESYEELSDFMQLANSFLTPGTLHGLFMQVIQIFPVLLRIIPPKLISGDIEKKMISIISEVRQHRLQNDAIHKDYLQFLIELGKENKFSDTEVTAHATTFFFDGYVTSSLVLSYALLCLAQNTKYQERVREEILKTEEKNNGEVTYEALQEMELLHACLWESIRLFPVGDILTKACTEPFEYTPEDPSFKKITLNVKVGDIVMIPFSMFSKDPKYFENPEKFYPERMLGKDGTINKVFYPFGMGPRACIGQRLGTMQIKIGLVHVIKNFEVTVSPKLQQPIKYHPFNIMNEIKGGLWLKYKKIK</sequence>
<evidence type="ECO:0000256" key="7">
    <source>
        <dbReference type="ARBA" id="ARBA00022723"/>
    </source>
</evidence>
<dbReference type="FunCoup" id="A0A6J2Y8C2">
    <property type="interactions" value="17"/>
</dbReference>
<comment type="function">
    <text evidence="2">May be involved in the metabolism of insect hormones and in the breakdown of synthetic insecticides.</text>
</comment>
<dbReference type="InParanoid" id="A0A6J2Y8C2"/>
<dbReference type="PANTHER" id="PTHR24292:SF84">
    <property type="entry name" value="CYTOCHROME P450 28A5-RELATED"/>
    <property type="match status" value="1"/>
</dbReference>
<dbReference type="KEGG" id="soy:115885347"/>
<evidence type="ECO:0000256" key="8">
    <source>
        <dbReference type="ARBA" id="ARBA00022824"/>
    </source>
</evidence>
<evidence type="ECO:0000313" key="17">
    <source>
        <dbReference type="RefSeq" id="XP_030760088.1"/>
    </source>
</evidence>
<gene>
    <name evidence="17" type="primary">LOC115885347</name>
</gene>
<keyword evidence="13" id="KW-0472">Membrane</keyword>
<comment type="subcellular location">
    <subcellularLocation>
        <location evidence="4">Endoplasmic reticulum membrane</location>
        <topology evidence="4">Peripheral membrane protein</topology>
    </subcellularLocation>
    <subcellularLocation>
        <location evidence="3">Microsome membrane</location>
        <topology evidence="3">Peripheral membrane protein</topology>
    </subcellularLocation>
</comment>
<keyword evidence="8" id="KW-0256">Endoplasmic reticulum</keyword>
<dbReference type="PRINTS" id="PR00463">
    <property type="entry name" value="EP450I"/>
</dbReference>
<dbReference type="PANTHER" id="PTHR24292">
    <property type="entry name" value="CYTOCHROME P450"/>
    <property type="match status" value="1"/>
</dbReference>
<accession>A0A6J2Y8C2</accession>
<evidence type="ECO:0000256" key="6">
    <source>
        <dbReference type="ARBA" id="ARBA00022617"/>
    </source>
</evidence>
<keyword evidence="9" id="KW-0492">Microsome</keyword>
<dbReference type="AlphaFoldDB" id="A0A6J2Y8C2"/>
<dbReference type="PRINTS" id="PR00385">
    <property type="entry name" value="P450"/>
</dbReference>
<dbReference type="CDD" id="cd11056">
    <property type="entry name" value="CYP6-like"/>
    <property type="match status" value="1"/>
</dbReference>
<protein>
    <submittedName>
        <fullName evidence="17">Probable cytochrome P450 28a5</fullName>
    </submittedName>
</protein>
<dbReference type="InterPro" id="IPR050476">
    <property type="entry name" value="Insect_CytP450_Detox"/>
</dbReference>
<dbReference type="SUPFAM" id="SSF48264">
    <property type="entry name" value="Cytochrome P450"/>
    <property type="match status" value="1"/>
</dbReference>
<keyword evidence="7 14" id="KW-0479">Metal-binding</keyword>
<name>A0A6J2Y8C2_SITOR</name>
<keyword evidence="10 15" id="KW-0560">Oxidoreductase</keyword>
<evidence type="ECO:0000256" key="9">
    <source>
        <dbReference type="ARBA" id="ARBA00022848"/>
    </source>
</evidence>
<dbReference type="FunFam" id="1.10.630.10:FF:000182">
    <property type="entry name" value="Cytochrome P450 3A4"/>
    <property type="match status" value="1"/>
</dbReference>
<dbReference type="GeneID" id="115885347"/>
<dbReference type="GO" id="GO:0005789">
    <property type="term" value="C:endoplasmic reticulum membrane"/>
    <property type="evidence" value="ECO:0007669"/>
    <property type="project" value="UniProtKB-SubCell"/>
</dbReference>
<reference evidence="17" key="1">
    <citation type="submission" date="2025-08" db="UniProtKB">
        <authorList>
            <consortium name="RefSeq"/>
        </authorList>
    </citation>
    <scope>IDENTIFICATION</scope>
    <source>
        <tissue evidence="17">Gonads</tissue>
    </source>
</reference>
<evidence type="ECO:0000256" key="1">
    <source>
        <dbReference type="ARBA" id="ARBA00001971"/>
    </source>
</evidence>
<dbReference type="PROSITE" id="PS00086">
    <property type="entry name" value="CYTOCHROME_P450"/>
    <property type="match status" value="1"/>
</dbReference>
<evidence type="ECO:0000256" key="5">
    <source>
        <dbReference type="ARBA" id="ARBA00010617"/>
    </source>
</evidence>
<organism evidence="16 17">
    <name type="scientific">Sitophilus oryzae</name>
    <name type="common">Rice weevil</name>
    <name type="synonym">Curculio oryzae</name>
    <dbReference type="NCBI Taxonomy" id="7048"/>
    <lineage>
        <taxon>Eukaryota</taxon>
        <taxon>Metazoa</taxon>
        <taxon>Ecdysozoa</taxon>
        <taxon>Arthropoda</taxon>
        <taxon>Hexapoda</taxon>
        <taxon>Insecta</taxon>
        <taxon>Pterygota</taxon>
        <taxon>Neoptera</taxon>
        <taxon>Endopterygota</taxon>
        <taxon>Coleoptera</taxon>
        <taxon>Polyphaga</taxon>
        <taxon>Cucujiformia</taxon>
        <taxon>Curculionidae</taxon>
        <taxon>Dryophthorinae</taxon>
        <taxon>Sitophilus</taxon>
    </lineage>
</organism>
<dbReference type="InterPro" id="IPR001128">
    <property type="entry name" value="Cyt_P450"/>
</dbReference>
<keyword evidence="12 15" id="KW-0503">Monooxygenase</keyword>
<keyword evidence="11 14" id="KW-0408">Iron</keyword>
<dbReference type="GO" id="GO:0004497">
    <property type="term" value="F:monooxygenase activity"/>
    <property type="evidence" value="ECO:0007669"/>
    <property type="project" value="UniProtKB-KW"/>
</dbReference>
<evidence type="ECO:0000256" key="11">
    <source>
        <dbReference type="ARBA" id="ARBA00023004"/>
    </source>
</evidence>
<evidence type="ECO:0000256" key="4">
    <source>
        <dbReference type="ARBA" id="ARBA00004406"/>
    </source>
</evidence>
<evidence type="ECO:0000256" key="3">
    <source>
        <dbReference type="ARBA" id="ARBA00004174"/>
    </source>
</evidence>
<keyword evidence="16" id="KW-1185">Reference proteome</keyword>
<dbReference type="Gene3D" id="1.10.630.10">
    <property type="entry name" value="Cytochrome P450"/>
    <property type="match status" value="1"/>
</dbReference>
<dbReference type="GO" id="GO:0020037">
    <property type="term" value="F:heme binding"/>
    <property type="evidence" value="ECO:0007669"/>
    <property type="project" value="InterPro"/>
</dbReference>
<dbReference type="GO" id="GO:0016705">
    <property type="term" value="F:oxidoreductase activity, acting on paired donors, with incorporation or reduction of molecular oxygen"/>
    <property type="evidence" value="ECO:0007669"/>
    <property type="project" value="InterPro"/>
</dbReference>
<evidence type="ECO:0000256" key="10">
    <source>
        <dbReference type="ARBA" id="ARBA00023002"/>
    </source>
</evidence>
<feature type="binding site" description="axial binding residue" evidence="14">
    <location>
        <position position="443"/>
    </location>
    <ligand>
        <name>heme</name>
        <dbReference type="ChEBI" id="CHEBI:30413"/>
    </ligand>
    <ligandPart>
        <name>Fe</name>
        <dbReference type="ChEBI" id="CHEBI:18248"/>
    </ligandPart>
</feature>
<dbReference type="RefSeq" id="XP_030760088.1">
    <property type="nucleotide sequence ID" value="XM_030904228.1"/>
</dbReference>
<proteinExistence type="inferred from homology"/>